<keyword evidence="6 8" id="KW-1133">Transmembrane helix</keyword>
<evidence type="ECO:0000256" key="6">
    <source>
        <dbReference type="ARBA" id="ARBA00022989"/>
    </source>
</evidence>
<dbReference type="Proteomes" id="UP000006844">
    <property type="component" value="Chromosome"/>
</dbReference>
<evidence type="ECO:0000256" key="5">
    <source>
        <dbReference type="ARBA" id="ARBA00022692"/>
    </source>
</evidence>
<dbReference type="PANTHER" id="PTHR33908">
    <property type="entry name" value="MANNOSYLTRANSFERASE YKCB-RELATED"/>
    <property type="match status" value="1"/>
</dbReference>
<dbReference type="PANTHER" id="PTHR33908:SF11">
    <property type="entry name" value="MEMBRANE PROTEIN"/>
    <property type="match status" value="1"/>
</dbReference>
<dbReference type="AlphaFoldDB" id="E8V5Z1"/>
<evidence type="ECO:0000256" key="4">
    <source>
        <dbReference type="ARBA" id="ARBA00022679"/>
    </source>
</evidence>
<dbReference type="GO" id="GO:0016763">
    <property type="term" value="F:pentosyltransferase activity"/>
    <property type="evidence" value="ECO:0007669"/>
    <property type="project" value="TreeGrafter"/>
</dbReference>
<dbReference type="EMBL" id="CP002467">
    <property type="protein sequence ID" value="ADV83809.1"/>
    <property type="molecule type" value="Genomic_DNA"/>
</dbReference>
<feature type="transmembrane region" description="Helical" evidence="8">
    <location>
        <begin position="277"/>
        <end position="298"/>
    </location>
</feature>
<evidence type="ECO:0000313" key="10">
    <source>
        <dbReference type="Proteomes" id="UP000006844"/>
    </source>
</evidence>
<keyword evidence="7 8" id="KW-0472">Membrane</keyword>
<feature type="transmembrane region" description="Helical" evidence="8">
    <location>
        <begin position="149"/>
        <end position="168"/>
    </location>
</feature>
<proteinExistence type="predicted"/>
<feature type="transmembrane region" description="Helical" evidence="8">
    <location>
        <begin position="123"/>
        <end position="143"/>
    </location>
</feature>
<evidence type="ECO:0000256" key="2">
    <source>
        <dbReference type="ARBA" id="ARBA00022475"/>
    </source>
</evidence>
<dbReference type="RefSeq" id="WP_013569540.1">
    <property type="nucleotide sequence ID" value="NC_014963.1"/>
</dbReference>
<dbReference type="STRING" id="401053.AciPR4_3050"/>
<keyword evidence="10" id="KW-1185">Reference proteome</keyword>
<keyword evidence="2" id="KW-1003">Cell membrane</keyword>
<dbReference type="eggNOG" id="COG1807">
    <property type="taxonomic scope" value="Bacteria"/>
</dbReference>
<feature type="transmembrane region" description="Helical" evidence="8">
    <location>
        <begin position="82"/>
        <end position="111"/>
    </location>
</feature>
<protein>
    <submittedName>
        <fullName evidence="9">Glycosyl transferase family 39</fullName>
    </submittedName>
</protein>
<keyword evidence="5 8" id="KW-0812">Transmembrane</keyword>
<name>E8V5Z1_TERSS</name>
<dbReference type="KEGG" id="tsa:AciPR4_3050"/>
<keyword evidence="3" id="KW-0328">Glycosyltransferase</keyword>
<sequence length="510" mass="56595">MKNRLGQVTLFAIAGVFLFLHTLHLRADFPNHSPWVDWAKYTDEGWYGDAAIRYYLRGAWQVPGDFNPAAALPVWPLLEGMLFSVTGVGIVPARSLAVAVFVGIVMAVYVLMRKRGTGRETALVAQLSPAVAVAMLSVSPFLYAFGRMAILEPMLILLTLMAMWLAWTPFPNRIKSWARVIGLGVLAALMIGTKTTAICLMPAVLWMLWCGEGRVWKRFALSTVMAGVTATAIVGTYFVLAIRPYYLADFKYLFQANQYTGITRATFWSVVTDTIHNAAWTSPAICVIAVFVVVVAIFRRRIWSDPLFTGCILWIAGYFAFLAYHASLQPRYYMVVAVPLTILAVRGAEDLSSEWKPAAVVFACIFAAVGAVHARETLHFVRHPQYSFADAAARVKGVVDAEHGHSRTVLSISGSDLTLMTGLPSICDDFGTMELQDRIAAYKPGWFIAWNYVEDDKMDSLAQFYQLTRVAEFPAMDDPDRNLLIVYRLDPKKKLVPAVHSLKGTLVGKL</sequence>
<accession>E8V5Z1</accession>
<evidence type="ECO:0000256" key="7">
    <source>
        <dbReference type="ARBA" id="ARBA00023136"/>
    </source>
</evidence>
<dbReference type="InterPro" id="IPR050297">
    <property type="entry name" value="LipidA_mod_glycosyltrf_83"/>
</dbReference>
<feature type="transmembrane region" description="Helical" evidence="8">
    <location>
        <begin position="307"/>
        <end position="326"/>
    </location>
</feature>
<evidence type="ECO:0000313" key="9">
    <source>
        <dbReference type="EMBL" id="ADV83809.1"/>
    </source>
</evidence>
<keyword evidence="4 9" id="KW-0808">Transferase</keyword>
<evidence type="ECO:0000256" key="8">
    <source>
        <dbReference type="SAM" id="Phobius"/>
    </source>
</evidence>
<gene>
    <name evidence="9" type="ordered locus">AciPR4_3050</name>
</gene>
<feature type="transmembrane region" description="Helical" evidence="8">
    <location>
        <begin position="180"/>
        <end position="207"/>
    </location>
</feature>
<comment type="subcellular location">
    <subcellularLocation>
        <location evidence="1">Cell membrane</location>
        <topology evidence="1">Multi-pass membrane protein</topology>
    </subcellularLocation>
</comment>
<dbReference type="GO" id="GO:0005886">
    <property type="term" value="C:plasma membrane"/>
    <property type="evidence" value="ECO:0007669"/>
    <property type="project" value="UniProtKB-SubCell"/>
</dbReference>
<evidence type="ECO:0000256" key="3">
    <source>
        <dbReference type="ARBA" id="ARBA00022676"/>
    </source>
</evidence>
<feature type="transmembrane region" description="Helical" evidence="8">
    <location>
        <begin position="219"/>
        <end position="240"/>
    </location>
</feature>
<organism evidence="9 10">
    <name type="scientific">Terriglobus saanensis (strain ATCC BAA-1853 / DSM 23119 / SP1PR4)</name>
    <dbReference type="NCBI Taxonomy" id="401053"/>
    <lineage>
        <taxon>Bacteria</taxon>
        <taxon>Pseudomonadati</taxon>
        <taxon>Acidobacteriota</taxon>
        <taxon>Terriglobia</taxon>
        <taxon>Terriglobales</taxon>
        <taxon>Acidobacteriaceae</taxon>
        <taxon>Terriglobus</taxon>
    </lineage>
</organism>
<dbReference type="GO" id="GO:0009103">
    <property type="term" value="P:lipopolysaccharide biosynthetic process"/>
    <property type="evidence" value="ECO:0007669"/>
    <property type="project" value="UniProtKB-ARBA"/>
</dbReference>
<dbReference type="HOGENOM" id="CLU_493289_0_0_0"/>
<evidence type="ECO:0000256" key="1">
    <source>
        <dbReference type="ARBA" id="ARBA00004651"/>
    </source>
</evidence>
<reference evidence="9 10" key="1">
    <citation type="journal article" date="2012" name="Stand. Genomic Sci.">
        <title>Complete genome sequence of Terriglobus saanensis type strain SP1PR4(T), an Acidobacteria from tundra soil.</title>
        <authorList>
            <person name="Rawat S.R."/>
            <person name="Mannisto M.K."/>
            <person name="Starovoytov V."/>
            <person name="Goodwin L."/>
            <person name="Nolan M."/>
            <person name="Hauser L."/>
            <person name="Land M."/>
            <person name="Davenport K.W."/>
            <person name="Woyke T."/>
            <person name="Haggblom M.M."/>
        </authorList>
    </citation>
    <scope>NUCLEOTIDE SEQUENCE</scope>
    <source>
        <strain evidence="10">ATCC BAA-1853 / DSM 23119 / SP1PR4</strain>
    </source>
</reference>